<accession>A0A2H3B369</accession>
<name>A0A2H3B369_9AGAR</name>
<organism evidence="1 2">
    <name type="scientific">Armillaria solidipes</name>
    <dbReference type="NCBI Taxonomy" id="1076256"/>
    <lineage>
        <taxon>Eukaryota</taxon>
        <taxon>Fungi</taxon>
        <taxon>Dikarya</taxon>
        <taxon>Basidiomycota</taxon>
        <taxon>Agaricomycotina</taxon>
        <taxon>Agaricomycetes</taxon>
        <taxon>Agaricomycetidae</taxon>
        <taxon>Agaricales</taxon>
        <taxon>Marasmiineae</taxon>
        <taxon>Physalacriaceae</taxon>
        <taxon>Armillaria</taxon>
    </lineage>
</organism>
<sequence length="153" mass="17291">MSRVGLIGIEKSLTLILSCSRPCNPARFQTSSNTYRLRRTFKVSGPFNPLNTSLQRRTLRSRSPFCSPSLVPVAFMSFSNRFVSFFLLFKIVVPLVPISRPRAVLLGPHSKTLACERCSDCSQVKKRPTAKPFYMFVLRYGEVEAKTGLVLRN</sequence>
<gene>
    <name evidence="1" type="ORF">ARMSODRAFT_441406</name>
</gene>
<reference evidence="2" key="1">
    <citation type="journal article" date="2017" name="Nat. Ecol. Evol.">
        <title>Genome expansion and lineage-specific genetic innovations in the forest pathogenic fungi Armillaria.</title>
        <authorList>
            <person name="Sipos G."/>
            <person name="Prasanna A.N."/>
            <person name="Walter M.C."/>
            <person name="O'Connor E."/>
            <person name="Balint B."/>
            <person name="Krizsan K."/>
            <person name="Kiss B."/>
            <person name="Hess J."/>
            <person name="Varga T."/>
            <person name="Slot J."/>
            <person name="Riley R."/>
            <person name="Boka B."/>
            <person name="Rigling D."/>
            <person name="Barry K."/>
            <person name="Lee J."/>
            <person name="Mihaltcheva S."/>
            <person name="LaButti K."/>
            <person name="Lipzen A."/>
            <person name="Waldron R."/>
            <person name="Moloney N.M."/>
            <person name="Sperisen C."/>
            <person name="Kredics L."/>
            <person name="Vagvoelgyi C."/>
            <person name="Patrignani A."/>
            <person name="Fitzpatrick D."/>
            <person name="Nagy I."/>
            <person name="Doyle S."/>
            <person name="Anderson J.B."/>
            <person name="Grigoriev I.V."/>
            <person name="Gueldener U."/>
            <person name="Muensterkoetter M."/>
            <person name="Nagy L.G."/>
        </authorList>
    </citation>
    <scope>NUCLEOTIDE SEQUENCE [LARGE SCALE GENOMIC DNA]</scope>
    <source>
        <strain evidence="2">28-4</strain>
    </source>
</reference>
<evidence type="ECO:0000313" key="2">
    <source>
        <dbReference type="Proteomes" id="UP000218334"/>
    </source>
</evidence>
<dbReference type="EMBL" id="KZ293446">
    <property type="protein sequence ID" value="PBK65315.1"/>
    <property type="molecule type" value="Genomic_DNA"/>
</dbReference>
<dbReference type="AlphaFoldDB" id="A0A2H3B369"/>
<proteinExistence type="predicted"/>
<evidence type="ECO:0000313" key="1">
    <source>
        <dbReference type="EMBL" id="PBK65315.1"/>
    </source>
</evidence>
<protein>
    <submittedName>
        <fullName evidence="1">Uncharacterized protein</fullName>
    </submittedName>
</protein>
<keyword evidence="2" id="KW-1185">Reference proteome</keyword>
<dbReference type="Proteomes" id="UP000218334">
    <property type="component" value="Unassembled WGS sequence"/>
</dbReference>